<organism evidence="1 2">
    <name type="scientific">Haemophilus pittmaniae HK 85</name>
    <dbReference type="NCBI Taxonomy" id="1035188"/>
    <lineage>
        <taxon>Bacteria</taxon>
        <taxon>Pseudomonadati</taxon>
        <taxon>Pseudomonadota</taxon>
        <taxon>Gammaproteobacteria</taxon>
        <taxon>Pasteurellales</taxon>
        <taxon>Pasteurellaceae</taxon>
        <taxon>Haemophilus</taxon>
    </lineage>
</organism>
<gene>
    <name evidence="1" type="ORF">HMPREF9952_0776</name>
</gene>
<protein>
    <submittedName>
        <fullName evidence="1">p2 phage tail completion protein R (GpR)</fullName>
    </submittedName>
</protein>
<reference evidence="1 2" key="1">
    <citation type="submission" date="2011-07" db="EMBL/GenBank/DDBJ databases">
        <authorList>
            <person name="Harkins D.M."/>
            <person name="Madupu R."/>
            <person name="Durkin A.S."/>
            <person name="Torralba M."/>
            <person name="Methe B."/>
            <person name="Sutton G.G."/>
            <person name="Nelson K.E."/>
        </authorList>
    </citation>
    <scope>NUCLEOTIDE SEQUENCE [LARGE SCALE GENOMIC DNA]</scope>
    <source>
        <strain evidence="1 2">HK 85</strain>
    </source>
</reference>
<evidence type="ECO:0000313" key="2">
    <source>
        <dbReference type="Proteomes" id="UP000006235"/>
    </source>
</evidence>
<dbReference type="STRING" id="1035188.HMPREF9952_0776"/>
<comment type="caution">
    <text evidence="1">The sequence shown here is derived from an EMBL/GenBank/DDBJ whole genome shotgun (WGS) entry which is preliminary data.</text>
</comment>
<dbReference type="Proteomes" id="UP000006235">
    <property type="component" value="Unassembled WGS sequence"/>
</dbReference>
<dbReference type="InterPro" id="IPR009678">
    <property type="entry name" value="Phage_tail_completion_R"/>
</dbReference>
<dbReference type="EMBL" id="AFUV01000014">
    <property type="protein sequence ID" value="EGV05741.1"/>
    <property type="molecule type" value="Genomic_DNA"/>
</dbReference>
<dbReference type="RefSeq" id="WP_007242697.1">
    <property type="nucleotide sequence ID" value="NZ_AFUV01000014.1"/>
</dbReference>
<name>F9Q9S3_9PAST</name>
<proteinExistence type="predicted"/>
<sequence length="162" mass="18646">MKKPNQLRKILEQSHQDFVKNPDRLQLYVDGGQVVATGRTSLSFEYRYTLNIIITDFAFDIASLIVPINAYLRKNQPELFENPQRRENAFKFQMDYNNNNTADVSIEIQLTERVVAKQVGENVQMTYATEPTAPEWEQLGKVKVYLGEIEENNLIFKGGNNG</sequence>
<dbReference type="AlphaFoldDB" id="F9Q9S3"/>
<accession>F9Q9S3</accession>
<evidence type="ECO:0000313" key="1">
    <source>
        <dbReference type="EMBL" id="EGV05741.1"/>
    </source>
</evidence>
<dbReference type="Pfam" id="PF06891">
    <property type="entry name" value="P2_Phage_GpR"/>
    <property type="match status" value="1"/>
</dbReference>